<feature type="region of interest" description="Disordered" evidence="4">
    <location>
        <begin position="1"/>
        <end position="195"/>
    </location>
</feature>
<evidence type="ECO:0000256" key="2">
    <source>
        <dbReference type="ARBA" id="ARBA00023125"/>
    </source>
</evidence>
<evidence type="ECO:0000256" key="3">
    <source>
        <dbReference type="ARBA" id="ARBA00023242"/>
    </source>
</evidence>
<dbReference type="Gene3D" id="1.10.10.60">
    <property type="entry name" value="Homeodomain-like"/>
    <property type="match status" value="2"/>
</dbReference>
<feature type="compositionally biased region" description="Polar residues" evidence="4">
    <location>
        <begin position="1"/>
        <end position="13"/>
    </location>
</feature>
<proteinExistence type="predicted"/>
<dbReference type="SUPFAM" id="SSF46689">
    <property type="entry name" value="Homeodomain-like"/>
    <property type="match status" value="2"/>
</dbReference>
<dbReference type="PANTHER" id="PTHR46380:SF2">
    <property type="entry name" value="CYCLIN-D-BINDING MYB-LIKE TRANSCRIPTION FACTOR 1"/>
    <property type="match status" value="1"/>
</dbReference>
<dbReference type="PROSITE" id="PS51294">
    <property type="entry name" value="HTH_MYB"/>
    <property type="match status" value="1"/>
</dbReference>
<evidence type="ECO:0000313" key="8">
    <source>
        <dbReference type="Proteomes" id="UP000054007"/>
    </source>
</evidence>
<reference evidence="7 8" key="1">
    <citation type="journal article" date="2015" name="Fungal Genet. Biol.">
        <title>Evolution of novel wood decay mechanisms in Agaricales revealed by the genome sequences of Fistulina hepatica and Cylindrobasidium torrendii.</title>
        <authorList>
            <person name="Floudas D."/>
            <person name="Held B.W."/>
            <person name="Riley R."/>
            <person name="Nagy L.G."/>
            <person name="Koehler G."/>
            <person name="Ransdell A.S."/>
            <person name="Younus H."/>
            <person name="Chow J."/>
            <person name="Chiniquy J."/>
            <person name="Lipzen A."/>
            <person name="Tritt A."/>
            <person name="Sun H."/>
            <person name="Haridas S."/>
            <person name="LaButti K."/>
            <person name="Ohm R.A."/>
            <person name="Kues U."/>
            <person name="Blanchette R.A."/>
            <person name="Grigoriev I.V."/>
            <person name="Minto R.E."/>
            <person name="Hibbett D.S."/>
        </authorList>
    </citation>
    <scope>NUCLEOTIDE SEQUENCE [LARGE SCALE GENOMIC DNA]</scope>
    <source>
        <strain evidence="7 8">FP15055 ss-10</strain>
    </source>
</reference>
<organism evidence="7 8">
    <name type="scientific">Cylindrobasidium torrendii FP15055 ss-10</name>
    <dbReference type="NCBI Taxonomy" id="1314674"/>
    <lineage>
        <taxon>Eukaryota</taxon>
        <taxon>Fungi</taxon>
        <taxon>Dikarya</taxon>
        <taxon>Basidiomycota</taxon>
        <taxon>Agaricomycotina</taxon>
        <taxon>Agaricomycetes</taxon>
        <taxon>Agaricomycetidae</taxon>
        <taxon>Agaricales</taxon>
        <taxon>Marasmiineae</taxon>
        <taxon>Physalacriaceae</taxon>
        <taxon>Cylindrobasidium</taxon>
    </lineage>
</organism>
<dbReference type="PROSITE" id="PS50090">
    <property type="entry name" value="MYB_LIKE"/>
    <property type="match status" value="2"/>
</dbReference>
<feature type="domain" description="Myb-like" evidence="5">
    <location>
        <begin position="425"/>
        <end position="486"/>
    </location>
</feature>
<dbReference type="InterPro" id="IPR051651">
    <property type="entry name" value="DMTF1_DNA-bind_reg"/>
</dbReference>
<keyword evidence="3" id="KW-0539">Nucleus</keyword>
<dbReference type="STRING" id="1314674.A0A0D7BCH9"/>
<sequence length="592" mass="66282">MAHASNHASTSLKSSEKKRKHREHDEETPTEHEKHKKHKKSKHNEAVAQAPLPSTPATSLTDEPEHRKKKKKRLQQEIDPAQPNTLEISSSHKKKKKHGAPAELPTGAPEAVEKHKKKKRHTQPTEVPTAAPIPEFIASPPTYHSQVDSDRRPDPAIFEAPPDPAASSILSAMLTASQQEAQSSSSSTSTDNSVDTASNDLVLRALQDLDLGKLTAVLRSLEVAASAANVSLPTGSIMHPATLPPVNQRPPPAAMLLQTNAARSLAANEGYTNPDHGYLLANKWLSTTQLVELVKSEGLVYKKGKFSATEEIALNEAIENYRKRKDLSEEDLLSIIFPENERNKENTFWFEITSAVPQRPIIAVYHHVRRARHPLRLQGKWSKEEDSKLQRAVMSHGQAWTKVSAEVGRGAADCRDRWRNHLTYKDTKQSGHWSKDEEEKLIGIVKAMTVDKGKDPDNEIFWTTVSEKMGGTRTRGQCRIKWTDGLSATVKAGARGGEAADSMKRDRWSGKDAYILVHKLDSLQVADDSEVDWKSLMDSTWNMWSAHILQVRWQTMKKSIRGWEYMSFREVVDILKVKNVDVDSSTSKKRKV</sequence>
<keyword evidence="2" id="KW-0238">DNA-binding</keyword>
<dbReference type="Proteomes" id="UP000054007">
    <property type="component" value="Unassembled WGS sequence"/>
</dbReference>
<name>A0A0D7BCH9_9AGAR</name>
<dbReference type="InterPro" id="IPR017930">
    <property type="entry name" value="Myb_dom"/>
</dbReference>
<evidence type="ECO:0000259" key="6">
    <source>
        <dbReference type="PROSITE" id="PS51294"/>
    </source>
</evidence>
<feature type="domain" description="Myb-like" evidence="5">
    <location>
        <begin position="373"/>
        <end position="422"/>
    </location>
</feature>
<dbReference type="InterPro" id="IPR009057">
    <property type="entry name" value="Homeodomain-like_sf"/>
</dbReference>
<dbReference type="Pfam" id="PF00249">
    <property type="entry name" value="Myb_DNA-binding"/>
    <property type="match status" value="2"/>
</dbReference>
<evidence type="ECO:0000313" key="7">
    <source>
        <dbReference type="EMBL" id="KIY67960.1"/>
    </source>
</evidence>
<dbReference type="CDD" id="cd00167">
    <property type="entry name" value="SANT"/>
    <property type="match status" value="2"/>
</dbReference>
<dbReference type="OrthoDB" id="39591at2759"/>
<evidence type="ECO:0000259" key="5">
    <source>
        <dbReference type="PROSITE" id="PS50090"/>
    </source>
</evidence>
<keyword evidence="8" id="KW-1185">Reference proteome</keyword>
<dbReference type="GO" id="GO:0003700">
    <property type="term" value="F:DNA-binding transcription factor activity"/>
    <property type="evidence" value="ECO:0007669"/>
    <property type="project" value="TreeGrafter"/>
</dbReference>
<dbReference type="AlphaFoldDB" id="A0A0D7BCH9"/>
<dbReference type="SMART" id="SM00717">
    <property type="entry name" value="SANT"/>
    <property type="match status" value="3"/>
</dbReference>
<evidence type="ECO:0000256" key="4">
    <source>
        <dbReference type="SAM" id="MobiDB-lite"/>
    </source>
</evidence>
<evidence type="ECO:0000256" key="1">
    <source>
        <dbReference type="ARBA" id="ARBA00004123"/>
    </source>
</evidence>
<dbReference type="GO" id="GO:0005634">
    <property type="term" value="C:nucleus"/>
    <property type="evidence" value="ECO:0007669"/>
    <property type="project" value="UniProtKB-SubCell"/>
</dbReference>
<dbReference type="EMBL" id="KN880513">
    <property type="protein sequence ID" value="KIY67960.1"/>
    <property type="molecule type" value="Genomic_DNA"/>
</dbReference>
<comment type="subcellular location">
    <subcellularLocation>
        <location evidence="1">Nucleus</location>
    </subcellularLocation>
</comment>
<feature type="compositionally biased region" description="Low complexity" evidence="4">
    <location>
        <begin position="176"/>
        <end position="195"/>
    </location>
</feature>
<feature type="domain" description="HTH myb-type" evidence="6">
    <location>
        <begin position="373"/>
        <end position="426"/>
    </location>
</feature>
<feature type="compositionally biased region" description="Basic and acidic residues" evidence="4">
    <location>
        <begin position="23"/>
        <end position="33"/>
    </location>
</feature>
<accession>A0A0D7BCH9</accession>
<gene>
    <name evidence="7" type="ORF">CYLTODRAFT_422084</name>
</gene>
<dbReference type="InterPro" id="IPR001005">
    <property type="entry name" value="SANT/Myb"/>
</dbReference>
<dbReference type="GO" id="GO:0000976">
    <property type="term" value="F:transcription cis-regulatory region binding"/>
    <property type="evidence" value="ECO:0007669"/>
    <property type="project" value="TreeGrafter"/>
</dbReference>
<protein>
    <submittedName>
        <fullName evidence="7">Uncharacterized protein</fullName>
    </submittedName>
</protein>
<dbReference type="PANTHER" id="PTHR46380">
    <property type="entry name" value="CYCLIN-D-BINDING MYB-LIKE TRANSCRIPTION FACTOR 1"/>
    <property type="match status" value="1"/>
</dbReference>